<keyword evidence="4" id="KW-0645">Protease</keyword>
<dbReference type="SUPFAM" id="SSF56601">
    <property type="entry name" value="beta-lactamase/transpeptidase-like"/>
    <property type="match status" value="1"/>
</dbReference>
<accession>A0A1M5AKA1</accession>
<feature type="region of interest" description="Disordered" evidence="3">
    <location>
        <begin position="518"/>
        <end position="541"/>
    </location>
</feature>
<dbReference type="PRINTS" id="PR00922">
    <property type="entry name" value="DADACBPTASE3"/>
</dbReference>
<keyword evidence="5" id="KW-1185">Reference proteome</keyword>
<comment type="similarity">
    <text evidence="1">Belongs to the peptidase S13 family.</text>
</comment>
<dbReference type="Gene3D" id="3.50.80.20">
    <property type="entry name" value="D-Ala-D-Ala carboxypeptidase C, peptidase S13"/>
    <property type="match status" value="1"/>
</dbReference>
<evidence type="ECO:0000256" key="2">
    <source>
        <dbReference type="ARBA" id="ARBA00022801"/>
    </source>
</evidence>
<organism evidence="4 5">
    <name type="scientific">Streptoalloteichus hindustanus</name>
    <dbReference type="NCBI Taxonomy" id="2017"/>
    <lineage>
        <taxon>Bacteria</taxon>
        <taxon>Bacillati</taxon>
        <taxon>Actinomycetota</taxon>
        <taxon>Actinomycetes</taxon>
        <taxon>Pseudonocardiales</taxon>
        <taxon>Pseudonocardiaceae</taxon>
        <taxon>Streptoalloteichus</taxon>
    </lineage>
</organism>
<proteinExistence type="inferred from homology"/>
<dbReference type="PANTHER" id="PTHR30023:SF0">
    <property type="entry name" value="PENICILLIN-SENSITIVE CARBOXYPEPTIDASE A"/>
    <property type="match status" value="1"/>
</dbReference>
<dbReference type="GO" id="GO:0000270">
    <property type="term" value="P:peptidoglycan metabolic process"/>
    <property type="evidence" value="ECO:0007669"/>
    <property type="project" value="TreeGrafter"/>
</dbReference>
<sequence>MSSRSKPPREARSRSTLPRTRRRALLSVALSGLLLGTGVAAVNVLSASDAVAEPVGRAALVADLDRILTDPRMRGGRSSVVVRDAANGEVLYDRGGGDRLAPGSNAKLLTAAAALEALGPDYRFTTSVLAAGQRRGEFLDGDLYLHGTGDPTVLAADYERLAGQVADSGIRVVRRLVADDSWFDRTRLGTGWAWDDEPYYFSAQISALTVSPNTTYDAGTVSVNVKPGAAGGPAVVEVDPPTGHVRIDNRATTGAAGSGAAVSVEREHGGNTIVVSGSVPAGGQPVAELSSVWEPTGYAADVFRRALAARGVRIIDRTTGQGAAPASATRVAERQSIPLSELLVPFLKLSNNGHAETLVKAMGRAVHGVGSWDAGLRVVRDKLAGLGVDAGTYQVFDGSGLSRMDLVGAQQFAGFLVAARNRPWFGAFEAALPVAGKPDRLVGGTLRNRMRGTPAEGNLRAKTGSMTSVSALSGYVTAADGRPLAFSAVFNNFVVSSTKPLEDALAVRLASFRGDEDRRVARSPEQLAPRSAPQADRPTTRIDESALECTWAGAC</sequence>
<dbReference type="OrthoDB" id="9802627at2"/>
<dbReference type="Gene3D" id="3.40.710.10">
    <property type="entry name" value="DD-peptidase/beta-lactamase superfamily"/>
    <property type="match status" value="2"/>
</dbReference>
<dbReference type="NCBIfam" id="TIGR00666">
    <property type="entry name" value="PBP4"/>
    <property type="match status" value="1"/>
</dbReference>
<dbReference type="PANTHER" id="PTHR30023">
    <property type="entry name" value="D-ALANYL-D-ALANINE CARBOXYPEPTIDASE"/>
    <property type="match status" value="1"/>
</dbReference>
<reference evidence="4 5" key="1">
    <citation type="submission" date="2016-11" db="EMBL/GenBank/DDBJ databases">
        <authorList>
            <person name="Jaros S."/>
            <person name="Januszkiewicz K."/>
            <person name="Wedrychowicz H."/>
        </authorList>
    </citation>
    <scope>NUCLEOTIDE SEQUENCE [LARGE SCALE GENOMIC DNA]</scope>
    <source>
        <strain evidence="4 5">DSM 44523</strain>
    </source>
</reference>
<dbReference type="GO" id="GO:0006508">
    <property type="term" value="P:proteolysis"/>
    <property type="evidence" value="ECO:0007669"/>
    <property type="project" value="InterPro"/>
</dbReference>
<protein>
    <submittedName>
        <fullName evidence="4">D-alanyl-D-alanine carboxypeptidase / D-alanyl-D-alanine-endopeptidase (Penicillin-binding protein 4)</fullName>
    </submittedName>
</protein>
<dbReference type="InterPro" id="IPR012338">
    <property type="entry name" value="Beta-lactam/transpept-like"/>
</dbReference>
<dbReference type="RefSeq" id="WP_083959541.1">
    <property type="nucleotide sequence ID" value="NZ_FQVN01000003.1"/>
</dbReference>
<dbReference type="EMBL" id="FQVN01000003">
    <property type="protein sequence ID" value="SHF30730.1"/>
    <property type="molecule type" value="Genomic_DNA"/>
</dbReference>
<keyword evidence="2" id="KW-0378">Hydrolase</keyword>
<dbReference type="PROSITE" id="PS51318">
    <property type="entry name" value="TAT"/>
    <property type="match status" value="1"/>
</dbReference>
<name>A0A1M5AKA1_STRHI</name>
<dbReference type="STRING" id="2017.SAMN05444320_103163"/>
<dbReference type="GO" id="GO:0004185">
    <property type="term" value="F:serine-type carboxypeptidase activity"/>
    <property type="evidence" value="ECO:0007669"/>
    <property type="project" value="InterPro"/>
</dbReference>
<evidence type="ECO:0000256" key="1">
    <source>
        <dbReference type="ARBA" id="ARBA00006096"/>
    </source>
</evidence>
<evidence type="ECO:0000256" key="3">
    <source>
        <dbReference type="SAM" id="MobiDB-lite"/>
    </source>
</evidence>
<dbReference type="Pfam" id="PF02113">
    <property type="entry name" value="Peptidase_S13"/>
    <property type="match status" value="1"/>
</dbReference>
<evidence type="ECO:0000313" key="5">
    <source>
        <dbReference type="Proteomes" id="UP000184501"/>
    </source>
</evidence>
<dbReference type="InterPro" id="IPR006311">
    <property type="entry name" value="TAT_signal"/>
</dbReference>
<evidence type="ECO:0000313" key="4">
    <source>
        <dbReference type="EMBL" id="SHF30730.1"/>
    </source>
</evidence>
<dbReference type="InterPro" id="IPR000667">
    <property type="entry name" value="Peptidase_S13"/>
</dbReference>
<dbReference type="AlphaFoldDB" id="A0A1M5AKA1"/>
<dbReference type="Proteomes" id="UP000184501">
    <property type="component" value="Unassembled WGS sequence"/>
</dbReference>
<keyword evidence="4" id="KW-0121">Carboxypeptidase</keyword>
<gene>
    <name evidence="4" type="ORF">SAMN05444320_103163</name>
</gene>